<evidence type="ECO:0000313" key="4">
    <source>
        <dbReference type="Proteomes" id="UP000466442"/>
    </source>
</evidence>
<dbReference type="InterPro" id="IPR042097">
    <property type="entry name" value="Aminopeptidase_N-like_N_sf"/>
</dbReference>
<feature type="domain" description="Aminopeptidase N-like N-terminal" evidence="2">
    <location>
        <begin position="44"/>
        <end position="149"/>
    </location>
</feature>
<feature type="signal peptide" evidence="1">
    <location>
        <begin position="1"/>
        <end position="19"/>
    </location>
</feature>
<organism evidence="3 4">
    <name type="scientific">Apolygus lucorum</name>
    <name type="common">Small green plant bug</name>
    <name type="synonym">Lygocoris lucorum</name>
    <dbReference type="NCBI Taxonomy" id="248454"/>
    <lineage>
        <taxon>Eukaryota</taxon>
        <taxon>Metazoa</taxon>
        <taxon>Ecdysozoa</taxon>
        <taxon>Arthropoda</taxon>
        <taxon>Hexapoda</taxon>
        <taxon>Insecta</taxon>
        <taxon>Pterygota</taxon>
        <taxon>Neoptera</taxon>
        <taxon>Paraneoptera</taxon>
        <taxon>Hemiptera</taxon>
        <taxon>Heteroptera</taxon>
        <taxon>Panheteroptera</taxon>
        <taxon>Cimicomorpha</taxon>
        <taxon>Miridae</taxon>
        <taxon>Mirini</taxon>
        <taxon>Apolygus</taxon>
    </lineage>
</organism>
<dbReference type="InterPro" id="IPR045357">
    <property type="entry name" value="Aminopeptidase_N-like_N"/>
</dbReference>
<gene>
    <name evidence="3" type="ORF">GE061_018531</name>
</gene>
<sequence length="151" mass="16709">MGWFNVFVSLALVASSSLAIRPIDDHVDSGKCLGEFTEGNSPFVPERYFLFLDLNSEEKNFRGNLEIHGTLSGTVEHFSLHSVNLNVSQVILNQTEAKWAVDSELGILNITLPDGGNRGKNDFLAVQVNYDGVFNDNNGVIMQQYDENDAN</sequence>
<dbReference type="AlphaFoldDB" id="A0A8S9XE08"/>
<keyword evidence="1" id="KW-0732">Signal</keyword>
<dbReference type="Proteomes" id="UP000466442">
    <property type="component" value="Unassembled WGS sequence"/>
</dbReference>
<dbReference type="Pfam" id="PF17900">
    <property type="entry name" value="Peptidase_M1_N"/>
    <property type="match status" value="1"/>
</dbReference>
<dbReference type="Gene3D" id="2.60.40.1730">
    <property type="entry name" value="tricorn interacting facor f3 domain"/>
    <property type="match status" value="1"/>
</dbReference>
<dbReference type="EMBL" id="WIXP02000008">
    <property type="protein sequence ID" value="KAF6207290.1"/>
    <property type="molecule type" value="Genomic_DNA"/>
</dbReference>
<feature type="non-terminal residue" evidence="3">
    <location>
        <position position="151"/>
    </location>
</feature>
<proteinExistence type="predicted"/>
<evidence type="ECO:0000259" key="2">
    <source>
        <dbReference type="Pfam" id="PF17900"/>
    </source>
</evidence>
<keyword evidence="4" id="KW-1185">Reference proteome</keyword>
<reference evidence="3" key="1">
    <citation type="journal article" date="2021" name="Mol. Ecol. Resour.">
        <title>Apolygus lucorum genome provides insights into omnivorousness and mesophyll feeding.</title>
        <authorList>
            <person name="Liu Y."/>
            <person name="Liu H."/>
            <person name="Wang H."/>
            <person name="Huang T."/>
            <person name="Liu B."/>
            <person name="Yang B."/>
            <person name="Yin L."/>
            <person name="Li B."/>
            <person name="Zhang Y."/>
            <person name="Zhang S."/>
            <person name="Jiang F."/>
            <person name="Zhang X."/>
            <person name="Ren Y."/>
            <person name="Wang B."/>
            <person name="Wang S."/>
            <person name="Lu Y."/>
            <person name="Wu K."/>
            <person name="Fan W."/>
            <person name="Wang G."/>
        </authorList>
    </citation>
    <scope>NUCLEOTIDE SEQUENCE</scope>
    <source>
        <strain evidence="3">12Hb</strain>
    </source>
</reference>
<accession>A0A8S9XE08</accession>
<name>A0A8S9XE08_APOLU</name>
<evidence type="ECO:0000256" key="1">
    <source>
        <dbReference type="SAM" id="SignalP"/>
    </source>
</evidence>
<protein>
    <recommendedName>
        <fullName evidence="2">Aminopeptidase N-like N-terminal domain-containing protein</fullName>
    </recommendedName>
</protein>
<dbReference type="SUPFAM" id="SSF63737">
    <property type="entry name" value="Leukotriene A4 hydrolase N-terminal domain"/>
    <property type="match status" value="1"/>
</dbReference>
<feature type="chain" id="PRO_5035897881" description="Aminopeptidase N-like N-terminal domain-containing protein" evidence="1">
    <location>
        <begin position="20"/>
        <end position="151"/>
    </location>
</feature>
<evidence type="ECO:0000313" key="3">
    <source>
        <dbReference type="EMBL" id="KAF6207290.1"/>
    </source>
</evidence>
<comment type="caution">
    <text evidence="3">The sequence shown here is derived from an EMBL/GenBank/DDBJ whole genome shotgun (WGS) entry which is preliminary data.</text>
</comment>